<proteinExistence type="predicted"/>
<feature type="transmembrane region" description="Helical" evidence="1">
    <location>
        <begin position="224"/>
        <end position="248"/>
    </location>
</feature>
<dbReference type="EMBL" id="CP037940">
    <property type="protein sequence ID" value="QBO35968.1"/>
    <property type="molecule type" value="Genomic_DNA"/>
</dbReference>
<protein>
    <submittedName>
        <fullName evidence="2">Uncharacterized protein</fullName>
    </submittedName>
</protein>
<dbReference type="Proteomes" id="UP000292886">
    <property type="component" value="Chromosome"/>
</dbReference>
<sequence>MISELKKLLTWQNALATFLPLILMPLMGLFIVTRQASFTDYYQLFFQVTSNTPAFAFPFIFTAMYAAKMNNERKNSYLAYVHIRIDLKTYYRAKIKVAALVGLLAGFLFVAIPALFTLYIAPRTGLISINPISGPAPAIEYFKSIIELGPLKFTLLYSLWIGINGAAYSAFAQLIVIKVKHTVLALFGTTIFYLSLELLTRLVAPLRIYSPMHTLFPFGTTVSIPNWALLVPLALVITISTIIGSRILNKPVEV</sequence>
<dbReference type="RefSeq" id="WP_133363047.1">
    <property type="nucleotide sequence ID" value="NZ_CP037940.1"/>
</dbReference>
<feature type="transmembrane region" description="Helical" evidence="1">
    <location>
        <begin position="97"/>
        <end position="121"/>
    </location>
</feature>
<keyword evidence="1" id="KW-1133">Transmembrane helix</keyword>
<accession>A0A4P6YT93</accession>
<evidence type="ECO:0000313" key="3">
    <source>
        <dbReference type="Proteomes" id="UP000292886"/>
    </source>
</evidence>
<gene>
    <name evidence="2" type="ORF">EQG49_05590</name>
</gene>
<feature type="transmembrane region" description="Helical" evidence="1">
    <location>
        <begin position="44"/>
        <end position="67"/>
    </location>
</feature>
<dbReference type="AlphaFoldDB" id="A0A4P6YT93"/>
<feature type="transmembrane region" description="Helical" evidence="1">
    <location>
        <begin position="12"/>
        <end position="32"/>
    </location>
</feature>
<keyword evidence="1" id="KW-0812">Transmembrane</keyword>
<keyword evidence="3" id="KW-1185">Reference proteome</keyword>
<feature type="transmembrane region" description="Helical" evidence="1">
    <location>
        <begin position="157"/>
        <end position="176"/>
    </location>
</feature>
<feature type="transmembrane region" description="Helical" evidence="1">
    <location>
        <begin position="183"/>
        <end position="204"/>
    </location>
</feature>
<evidence type="ECO:0000256" key="1">
    <source>
        <dbReference type="SAM" id="Phobius"/>
    </source>
</evidence>
<reference evidence="3" key="1">
    <citation type="submission" date="2019-03" db="EMBL/GenBank/DDBJ databases">
        <title>Weissella sp. 26KH-42 Genome sequencing.</title>
        <authorList>
            <person name="Heo J."/>
            <person name="Kim S.-J."/>
            <person name="Kim J.-S."/>
            <person name="Hong S.-B."/>
            <person name="Kwon S.-W."/>
        </authorList>
    </citation>
    <scope>NUCLEOTIDE SEQUENCE [LARGE SCALE GENOMIC DNA]</scope>
    <source>
        <strain evidence="3">26KH-42</strain>
    </source>
</reference>
<organism evidence="2 3">
    <name type="scientific">Periweissella cryptocerci</name>
    <dbReference type="NCBI Taxonomy" id="2506420"/>
    <lineage>
        <taxon>Bacteria</taxon>
        <taxon>Bacillati</taxon>
        <taxon>Bacillota</taxon>
        <taxon>Bacilli</taxon>
        <taxon>Lactobacillales</taxon>
        <taxon>Lactobacillaceae</taxon>
        <taxon>Periweissella</taxon>
    </lineage>
</organism>
<dbReference type="KEGG" id="wei:EQG49_05590"/>
<name>A0A4P6YT93_9LACO</name>
<dbReference type="OrthoDB" id="2573593at2"/>
<keyword evidence="1" id="KW-0472">Membrane</keyword>
<evidence type="ECO:0000313" key="2">
    <source>
        <dbReference type="EMBL" id="QBO35968.1"/>
    </source>
</evidence>